<feature type="region of interest" description="Disordered" evidence="6">
    <location>
        <begin position="375"/>
        <end position="403"/>
    </location>
</feature>
<name>A0A364YB35_9BACT</name>
<dbReference type="PANTHER" id="PTHR30480:SF13">
    <property type="entry name" value="BETA-HEXOSAMINIDASE"/>
    <property type="match status" value="1"/>
</dbReference>
<comment type="caution">
    <text evidence="8">The sequence shown here is derived from an EMBL/GenBank/DDBJ whole genome shotgun (WGS) entry which is preliminary data.</text>
</comment>
<sequence length="403" mass="44350">MKANAQAVDSLDIKIGQMILIGFAKPDIDSAVLKEIRSGKAGSLLIFEKNIPAKSSFASLKKIIWTYQKAAPIPLIVAIDQEGGRVNRLKEKYGFTRSITAQAMGKSPSLDSVQFYADATAATLAGLGINLNFAPVVDLGSNPDNPIIAKVGRAFSSREDSVTLLAKEFIKQHRKYNVLTSLKHFPGHGSSKADTHLGMADVTATWEERELKPYKDLIDSGYVDAIMSAHIVNKKLDSIGNPGTLSKAILTGILRQRLHFNGVIFSDDMQMHAITKHYGFEEAVKLAIQGGVDIMIFSNNISGSDVRTVDKVHAIIRSLVDRGIISPARIDESFRRVMRLKKQIVAPEKTATLKKSLNQKDVEIATLKQQLAEKEAEVSKLKSVQESEKESTSKKKRKKKNKK</sequence>
<dbReference type="Proteomes" id="UP000251889">
    <property type="component" value="Unassembled WGS sequence"/>
</dbReference>
<gene>
    <name evidence="8" type="ORF">DQQ10_03550</name>
</gene>
<feature type="compositionally biased region" description="Basic and acidic residues" evidence="6">
    <location>
        <begin position="375"/>
        <end position="393"/>
    </location>
</feature>
<comment type="similarity">
    <text evidence="2">Belongs to the glycosyl hydrolase 3 family.</text>
</comment>
<dbReference type="AlphaFoldDB" id="A0A364YB35"/>
<feature type="domain" description="Glycoside hydrolase family 3 N-terminal" evidence="7">
    <location>
        <begin position="11"/>
        <end position="340"/>
    </location>
</feature>
<dbReference type="InterPro" id="IPR017853">
    <property type="entry name" value="GH"/>
</dbReference>
<reference evidence="8 9" key="1">
    <citation type="submission" date="2018-06" db="EMBL/GenBank/DDBJ databases">
        <title>Chryseolinea flavus sp. nov., a member of the phylum Bacteroidetes isolated from soil.</title>
        <authorList>
            <person name="Li Y."/>
            <person name="Wang J."/>
        </authorList>
    </citation>
    <scope>NUCLEOTIDE SEQUENCE [LARGE SCALE GENOMIC DNA]</scope>
    <source>
        <strain evidence="8 9">SDU1-6</strain>
    </source>
</reference>
<evidence type="ECO:0000313" key="9">
    <source>
        <dbReference type="Proteomes" id="UP000251889"/>
    </source>
</evidence>
<dbReference type="SUPFAM" id="SSF51445">
    <property type="entry name" value="(Trans)glycosidases"/>
    <property type="match status" value="1"/>
</dbReference>
<keyword evidence="9" id="KW-1185">Reference proteome</keyword>
<evidence type="ECO:0000256" key="5">
    <source>
        <dbReference type="ARBA" id="ARBA00023295"/>
    </source>
</evidence>
<evidence type="ECO:0000256" key="2">
    <source>
        <dbReference type="ARBA" id="ARBA00005336"/>
    </source>
</evidence>
<dbReference type="EC" id="3.2.1.52" evidence="3"/>
<dbReference type="Gene3D" id="3.20.20.300">
    <property type="entry name" value="Glycoside hydrolase, family 3, N-terminal domain"/>
    <property type="match status" value="1"/>
</dbReference>
<accession>A0A364YB35</accession>
<proteinExistence type="inferred from homology"/>
<dbReference type="GO" id="GO:0004563">
    <property type="term" value="F:beta-N-acetylhexosaminidase activity"/>
    <property type="evidence" value="ECO:0007669"/>
    <property type="project" value="UniProtKB-EC"/>
</dbReference>
<evidence type="ECO:0000313" key="8">
    <source>
        <dbReference type="EMBL" id="RAW03545.1"/>
    </source>
</evidence>
<dbReference type="EMBL" id="QMFY01000001">
    <property type="protein sequence ID" value="RAW03545.1"/>
    <property type="molecule type" value="Genomic_DNA"/>
</dbReference>
<evidence type="ECO:0000259" key="7">
    <source>
        <dbReference type="Pfam" id="PF00933"/>
    </source>
</evidence>
<dbReference type="InterPro" id="IPR001764">
    <property type="entry name" value="Glyco_hydro_3_N"/>
</dbReference>
<dbReference type="Pfam" id="PF00933">
    <property type="entry name" value="Glyco_hydro_3"/>
    <property type="match status" value="1"/>
</dbReference>
<dbReference type="InterPro" id="IPR050226">
    <property type="entry name" value="NagZ_Beta-hexosaminidase"/>
</dbReference>
<feature type="compositionally biased region" description="Basic residues" evidence="6">
    <location>
        <begin position="394"/>
        <end position="403"/>
    </location>
</feature>
<keyword evidence="5" id="KW-0326">Glycosidase</keyword>
<keyword evidence="4 8" id="KW-0378">Hydrolase</keyword>
<evidence type="ECO:0000256" key="6">
    <source>
        <dbReference type="SAM" id="MobiDB-lite"/>
    </source>
</evidence>
<evidence type="ECO:0000256" key="4">
    <source>
        <dbReference type="ARBA" id="ARBA00022801"/>
    </source>
</evidence>
<dbReference type="GO" id="GO:0009254">
    <property type="term" value="P:peptidoglycan turnover"/>
    <property type="evidence" value="ECO:0007669"/>
    <property type="project" value="TreeGrafter"/>
</dbReference>
<dbReference type="OrthoDB" id="9805821at2"/>
<dbReference type="InterPro" id="IPR036962">
    <property type="entry name" value="Glyco_hydro_3_N_sf"/>
</dbReference>
<dbReference type="GO" id="GO:0005975">
    <property type="term" value="P:carbohydrate metabolic process"/>
    <property type="evidence" value="ECO:0007669"/>
    <property type="project" value="InterPro"/>
</dbReference>
<organism evidence="8 9">
    <name type="scientific">Pseudochryseolinea flava</name>
    <dbReference type="NCBI Taxonomy" id="2059302"/>
    <lineage>
        <taxon>Bacteria</taxon>
        <taxon>Pseudomonadati</taxon>
        <taxon>Bacteroidota</taxon>
        <taxon>Cytophagia</taxon>
        <taxon>Cytophagales</taxon>
        <taxon>Fulvivirgaceae</taxon>
        <taxon>Pseudochryseolinea</taxon>
    </lineage>
</organism>
<protein>
    <recommendedName>
        <fullName evidence="3">beta-N-acetylhexosaminidase</fullName>
        <ecNumber evidence="3">3.2.1.52</ecNumber>
    </recommendedName>
</protein>
<evidence type="ECO:0000256" key="3">
    <source>
        <dbReference type="ARBA" id="ARBA00012663"/>
    </source>
</evidence>
<comment type="catalytic activity">
    <reaction evidence="1">
        <text>Hydrolysis of terminal non-reducing N-acetyl-D-hexosamine residues in N-acetyl-beta-D-hexosaminides.</text>
        <dbReference type="EC" id="3.2.1.52"/>
    </reaction>
</comment>
<evidence type="ECO:0000256" key="1">
    <source>
        <dbReference type="ARBA" id="ARBA00001231"/>
    </source>
</evidence>
<dbReference type="PANTHER" id="PTHR30480">
    <property type="entry name" value="BETA-HEXOSAMINIDASE-RELATED"/>
    <property type="match status" value="1"/>
</dbReference>